<comment type="subcellular location">
    <subcellularLocation>
        <location evidence="5">Cytoplasm</location>
    </subcellularLocation>
</comment>
<name>A0ABW9G7Z6_9GAMM</name>
<dbReference type="EMBL" id="JBEQCT010000005">
    <property type="protein sequence ID" value="MFM2485637.1"/>
    <property type="molecule type" value="Genomic_DNA"/>
</dbReference>
<proteinExistence type="inferred from homology"/>
<keyword evidence="3 7" id="KW-0808">Transferase</keyword>
<dbReference type="CDD" id="cd04301">
    <property type="entry name" value="NAT_SF"/>
    <property type="match status" value="1"/>
</dbReference>
<evidence type="ECO:0000313" key="8">
    <source>
        <dbReference type="Proteomes" id="UP001629953"/>
    </source>
</evidence>
<dbReference type="PANTHER" id="PTHR43420">
    <property type="entry name" value="ACETYLTRANSFERASE"/>
    <property type="match status" value="1"/>
</dbReference>
<comment type="catalytic activity">
    <reaction evidence="5">
        <text>N-terminal L-alanyl-[ribosomal protein bS18] + acetyl-CoA = N-terminal N(alpha)-acetyl-L-alanyl-[ribosomal protein bS18] + CoA + H(+)</text>
        <dbReference type="Rhea" id="RHEA:43756"/>
        <dbReference type="Rhea" id="RHEA-COMP:10676"/>
        <dbReference type="Rhea" id="RHEA-COMP:10677"/>
        <dbReference type="ChEBI" id="CHEBI:15378"/>
        <dbReference type="ChEBI" id="CHEBI:57287"/>
        <dbReference type="ChEBI" id="CHEBI:57288"/>
        <dbReference type="ChEBI" id="CHEBI:64718"/>
        <dbReference type="ChEBI" id="CHEBI:83683"/>
        <dbReference type="EC" id="2.3.1.266"/>
    </reaction>
</comment>
<dbReference type="GO" id="GO:0008999">
    <property type="term" value="F:protein-N-terminal-alanine acetyltransferase activity"/>
    <property type="evidence" value="ECO:0007669"/>
    <property type="project" value="UniProtKB-EC"/>
</dbReference>
<keyword evidence="7" id="KW-0689">Ribosomal protein</keyword>
<dbReference type="InterPro" id="IPR000182">
    <property type="entry name" value="GNAT_dom"/>
</dbReference>
<reference evidence="7 8" key="1">
    <citation type="journal article" date="2013" name="Int. J. Syst. Evol. Microbiol.">
        <title>Celerinatantimonas yamalensis sp. nov., a cold-adapted diazotrophic bacterium from a cold permafrost brine.</title>
        <authorList>
            <person name="Shcherbakova V."/>
            <person name="Chuvilskaya N."/>
            <person name="Rivkina E."/>
            <person name="Demidov N."/>
            <person name="Uchaeva V."/>
            <person name="Suetin S."/>
            <person name="Suzina N."/>
            <person name="Gilichinsky D."/>
        </authorList>
    </citation>
    <scope>NUCLEOTIDE SEQUENCE [LARGE SCALE GENOMIC DNA]</scope>
    <source>
        <strain evidence="7 8">C7</strain>
    </source>
</reference>
<dbReference type="Gene3D" id="3.40.630.30">
    <property type="match status" value="1"/>
</dbReference>
<organism evidence="7 8">
    <name type="scientific">Celerinatantimonas yamalensis</name>
    <dbReference type="NCBI Taxonomy" id="559956"/>
    <lineage>
        <taxon>Bacteria</taxon>
        <taxon>Pseudomonadati</taxon>
        <taxon>Pseudomonadota</taxon>
        <taxon>Gammaproteobacteria</taxon>
        <taxon>Celerinatantimonadaceae</taxon>
        <taxon>Celerinatantimonas</taxon>
    </lineage>
</organism>
<dbReference type="GO" id="GO:0005840">
    <property type="term" value="C:ribosome"/>
    <property type="evidence" value="ECO:0007669"/>
    <property type="project" value="UniProtKB-KW"/>
</dbReference>
<dbReference type="InterPro" id="IPR050680">
    <property type="entry name" value="YpeA/RimI_acetyltransf"/>
</dbReference>
<dbReference type="EC" id="2.3.1.266" evidence="5"/>
<evidence type="ECO:0000256" key="4">
    <source>
        <dbReference type="ARBA" id="ARBA00023315"/>
    </source>
</evidence>
<gene>
    <name evidence="7" type="primary">rimI</name>
    <name evidence="7" type="ORF">ABUE30_11310</name>
</gene>
<evidence type="ECO:0000256" key="3">
    <source>
        <dbReference type="ARBA" id="ARBA00022679"/>
    </source>
</evidence>
<evidence type="ECO:0000313" key="7">
    <source>
        <dbReference type="EMBL" id="MFM2485637.1"/>
    </source>
</evidence>
<dbReference type="PANTHER" id="PTHR43420:SF51">
    <property type="entry name" value="PEPTIDYL-LYSINE N-ACETYLTRANSFERASE YIAC"/>
    <property type="match status" value="1"/>
</dbReference>
<dbReference type="NCBIfam" id="TIGR01575">
    <property type="entry name" value="rimI"/>
    <property type="match status" value="1"/>
</dbReference>
<evidence type="ECO:0000256" key="1">
    <source>
        <dbReference type="ARBA" id="ARBA00005395"/>
    </source>
</evidence>
<dbReference type="SUPFAM" id="SSF55729">
    <property type="entry name" value="Acyl-CoA N-acyltransferases (Nat)"/>
    <property type="match status" value="1"/>
</dbReference>
<evidence type="ECO:0000259" key="6">
    <source>
        <dbReference type="PROSITE" id="PS51186"/>
    </source>
</evidence>
<protein>
    <recommendedName>
        <fullName evidence="5">[Ribosomal protein bS18]-alanine N-acetyltransferase</fullName>
        <ecNumber evidence="5">2.3.1.266</ecNumber>
    </recommendedName>
</protein>
<evidence type="ECO:0000256" key="5">
    <source>
        <dbReference type="RuleBase" id="RU363094"/>
    </source>
</evidence>
<feature type="domain" description="N-acetyltransferase" evidence="6">
    <location>
        <begin position="3"/>
        <end position="149"/>
    </location>
</feature>
<dbReference type="InterPro" id="IPR016181">
    <property type="entry name" value="Acyl_CoA_acyltransferase"/>
</dbReference>
<dbReference type="RefSeq" id="WP_408623884.1">
    <property type="nucleotide sequence ID" value="NZ_JBEQCT010000005.1"/>
</dbReference>
<dbReference type="Proteomes" id="UP001629953">
    <property type="component" value="Unassembled WGS sequence"/>
</dbReference>
<keyword evidence="2 5" id="KW-0963">Cytoplasm</keyword>
<comment type="similarity">
    <text evidence="1 5">Belongs to the acetyltransferase family. RimI subfamily.</text>
</comment>
<dbReference type="PROSITE" id="PS51186">
    <property type="entry name" value="GNAT"/>
    <property type="match status" value="1"/>
</dbReference>
<keyword evidence="4 7" id="KW-0012">Acyltransferase</keyword>
<keyword evidence="8" id="KW-1185">Reference proteome</keyword>
<comment type="function">
    <text evidence="5">Acetylates the N-terminal alanine of ribosomal protein bS18.</text>
</comment>
<keyword evidence="7" id="KW-0687">Ribonucleoprotein</keyword>
<comment type="caution">
    <text evidence="7">The sequence shown here is derived from an EMBL/GenBank/DDBJ whole genome shotgun (WGS) entry which is preliminary data.</text>
</comment>
<dbReference type="InterPro" id="IPR006464">
    <property type="entry name" value="AcTrfase_RimI/Ard1"/>
</dbReference>
<dbReference type="Pfam" id="PF00583">
    <property type="entry name" value="Acetyltransf_1"/>
    <property type="match status" value="1"/>
</dbReference>
<accession>A0ABW9G7Z6</accession>
<evidence type="ECO:0000256" key="2">
    <source>
        <dbReference type="ARBA" id="ARBA00022490"/>
    </source>
</evidence>
<sequence length="153" mass="17442">MPYHIELLQEHDLSAILAIERQVQLHPWNESLLTQAFHPRALNLAIKDTSEQLAGYLFSEIVVDQAELLNISIAQPAQRQGLGKQLLQAWFKHLYEQAITHVLLEVRVSNHSAITLYQQQGFVVDGLRRNYYPCASGREDAQLMSLKLANIEV</sequence>